<keyword evidence="2" id="KW-0540">Nuclease</keyword>
<name>A0A1C9EI32_9CAUD</name>
<dbReference type="Gene3D" id="1.10.30.50">
    <property type="match status" value="1"/>
</dbReference>
<dbReference type="EMBL" id="KX557282">
    <property type="protein sequence ID" value="AON97417.1"/>
    <property type="molecule type" value="Genomic_DNA"/>
</dbReference>
<sequence>MQPELLSVLEHPEFDDRLLNEVWGFVVRCAAQSGQHKTDYVVSRGTATMIAGSTRVDVCVSVAVWADLMSEIEVDGRSVYKIKDDDPEFIHLRLKAEIEWENQRKLDNARPQLIVPVRLRDGDACRWCGCIVDWFDRRSGRAGTYDHLDPGEPATVDTYVVCCRSCNSSRGNGDAPKGRSEVLPPPDRPYFSEKTVEWLTENRWRQSQKLEVPAPAPTRIQPGEPADGTQPPATRPSNPGSRTRVAPSAPSDDRSRVSDHAPADPDPTTQTRVAPSAPSAPAEPDGQTRVAPSAPSGPPPEPPPPPNPDPAGICRNQLDSADTRGTGPVESGRAGSGRVGSPDQPTPSKSPSRRSRGGRRRGSLPTAER</sequence>
<feature type="compositionally biased region" description="Basic residues" evidence="1">
    <location>
        <begin position="351"/>
        <end position="362"/>
    </location>
</feature>
<keyword evidence="3" id="KW-1185">Reference proteome</keyword>
<keyword evidence="2" id="KW-0255">Endonuclease</keyword>
<evidence type="ECO:0000313" key="3">
    <source>
        <dbReference type="Proteomes" id="UP000201968"/>
    </source>
</evidence>
<dbReference type="KEGG" id="vg:29078419"/>
<dbReference type="OrthoDB" id="16333at10239"/>
<organism evidence="2 3">
    <name type="scientific">Gordonia phage Nyceirae</name>
    <dbReference type="NCBI Taxonomy" id="1887651"/>
    <lineage>
        <taxon>Viruses</taxon>
        <taxon>Duplodnaviria</taxon>
        <taxon>Heunggongvirae</taxon>
        <taxon>Uroviricota</taxon>
        <taxon>Caudoviricetes</taxon>
        <taxon>Nyceiraevirus</taxon>
        <taxon>Nyceiraevirus nyceirae</taxon>
    </lineage>
</organism>
<feature type="region of interest" description="Disordered" evidence="1">
    <location>
        <begin position="207"/>
        <end position="369"/>
    </location>
</feature>
<dbReference type="GO" id="GO:0004519">
    <property type="term" value="F:endonuclease activity"/>
    <property type="evidence" value="ECO:0007669"/>
    <property type="project" value="UniProtKB-KW"/>
</dbReference>
<reference evidence="3" key="1">
    <citation type="submission" date="2016-07" db="EMBL/GenBank/DDBJ databases">
        <authorList>
            <person name="Florea S."/>
            <person name="Webb J.S."/>
            <person name="Jaromczyk J."/>
            <person name="Schardl C.L."/>
        </authorList>
    </citation>
    <scope>NUCLEOTIDE SEQUENCE [LARGE SCALE GENOMIC DNA]</scope>
</reference>
<accession>A0A1C9EI32</accession>
<evidence type="ECO:0000313" key="2">
    <source>
        <dbReference type="EMBL" id="AON97417.1"/>
    </source>
</evidence>
<evidence type="ECO:0000256" key="1">
    <source>
        <dbReference type="SAM" id="MobiDB-lite"/>
    </source>
</evidence>
<dbReference type="Proteomes" id="UP000201968">
    <property type="component" value="Segment"/>
</dbReference>
<feature type="compositionally biased region" description="Basic and acidic residues" evidence="1">
    <location>
        <begin position="251"/>
        <end position="263"/>
    </location>
</feature>
<gene>
    <name evidence="2" type="primary">54</name>
    <name evidence="2" type="ORF">SEA_NYCEIRAE_54</name>
</gene>
<feature type="compositionally biased region" description="Polar residues" evidence="1">
    <location>
        <begin position="231"/>
        <end position="241"/>
    </location>
</feature>
<dbReference type="RefSeq" id="YP_009277972.1">
    <property type="nucleotide sequence ID" value="NC_031004.1"/>
</dbReference>
<keyword evidence="2" id="KW-0378">Hydrolase</keyword>
<feature type="compositionally biased region" description="Pro residues" evidence="1">
    <location>
        <begin position="295"/>
        <end position="309"/>
    </location>
</feature>
<dbReference type="GeneID" id="29078419"/>
<feature type="compositionally biased region" description="Low complexity" evidence="1">
    <location>
        <begin position="274"/>
        <end position="284"/>
    </location>
</feature>
<feature type="region of interest" description="Disordered" evidence="1">
    <location>
        <begin position="168"/>
        <end position="190"/>
    </location>
</feature>
<proteinExistence type="predicted"/>
<protein>
    <submittedName>
        <fullName evidence="2">HNH endonuclease</fullName>
    </submittedName>
</protein>